<evidence type="ECO:0000313" key="2">
    <source>
        <dbReference type="Proteomes" id="UP000828048"/>
    </source>
</evidence>
<reference evidence="1 2" key="1">
    <citation type="journal article" date="2021" name="Hortic Res">
        <title>High-quality reference genome and annotation aids understanding of berry development for evergreen blueberry (Vaccinium darrowii).</title>
        <authorList>
            <person name="Yu J."/>
            <person name="Hulse-Kemp A.M."/>
            <person name="Babiker E."/>
            <person name="Staton M."/>
        </authorList>
    </citation>
    <scope>NUCLEOTIDE SEQUENCE [LARGE SCALE GENOMIC DNA]</scope>
    <source>
        <strain evidence="2">cv. NJ 8807/NJ 8810</strain>
        <tissue evidence="1">Young leaf</tissue>
    </source>
</reference>
<dbReference type="Proteomes" id="UP000828048">
    <property type="component" value="Chromosome 1"/>
</dbReference>
<keyword evidence="2" id="KW-1185">Reference proteome</keyword>
<accession>A0ACB7XT24</accession>
<evidence type="ECO:0000313" key="1">
    <source>
        <dbReference type="EMBL" id="KAH7843938.1"/>
    </source>
</evidence>
<protein>
    <submittedName>
        <fullName evidence="1">Uncharacterized protein</fullName>
    </submittedName>
</protein>
<name>A0ACB7XT24_9ERIC</name>
<gene>
    <name evidence="1" type="ORF">Vadar_022538</name>
</gene>
<comment type="caution">
    <text evidence="1">The sequence shown here is derived from an EMBL/GenBank/DDBJ whole genome shotgun (WGS) entry which is preliminary data.</text>
</comment>
<sequence>MNDFPRIDIFVCIADLDIEPPMMVINMVLSVMAYDYLPEKIAVYLPFWRQWIISHLLCFVGGFSLFTTLDHILQEGFRQRLATGNSALTKNEVYSSSLRLLGEVEFHGLDGYGGLCMLELAASTREIHYAA</sequence>
<proteinExistence type="predicted"/>
<dbReference type="EMBL" id="CM037151">
    <property type="protein sequence ID" value="KAH7843938.1"/>
    <property type="molecule type" value="Genomic_DNA"/>
</dbReference>
<organism evidence="1 2">
    <name type="scientific">Vaccinium darrowii</name>
    <dbReference type="NCBI Taxonomy" id="229202"/>
    <lineage>
        <taxon>Eukaryota</taxon>
        <taxon>Viridiplantae</taxon>
        <taxon>Streptophyta</taxon>
        <taxon>Embryophyta</taxon>
        <taxon>Tracheophyta</taxon>
        <taxon>Spermatophyta</taxon>
        <taxon>Magnoliopsida</taxon>
        <taxon>eudicotyledons</taxon>
        <taxon>Gunneridae</taxon>
        <taxon>Pentapetalae</taxon>
        <taxon>asterids</taxon>
        <taxon>Ericales</taxon>
        <taxon>Ericaceae</taxon>
        <taxon>Vaccinioideae</taxon>
        <taxon>Vaccinieae</taxon>
        <taxon>Vaccinium</taxon>
    </lineage>
</organism>